<dbReference type="GO" id="GO:0016491">
    <property type="term" value="F:oxidoreductase activity"/>
    <property type="evidence" value="ECO:0007669"/>
    <property type="project" value="UniProtKB-KW"/>
</dbReference>
<dbReference type="Proteomes" id="UP000677228">
    <property type="component" value="Unassembled WGS sequence"/>
</dbReference>
<protein>
    <submittedName>
        <fullName evidence="4">Uncharacterized protein</fullName>
    </submittedName>
</protein>
<evidence type="ECO:0000313" key="5">
    <source>
        <dbReference type="Proteomes" id="UP000682733"/>
    </source>
</evidence>
<sequence length="297" mass="33397">MAWIYHMLNSKAKKESIVRELSYTMVDLHGQHVLVTGSAGGIGLEVAKLLLEHGANVSLHYNKSFDTLEPLVEQYPNNTFTFSVNAEDEQAIIYGIEQTYSKFGVINVAIINHAVFGAEDVPIWEMSLEQWNRIINLDLTSYFLYTREWCKQLMKYKQEHIHWLTNDKLEAFNASLILIGSTAGKFGEAKHIDYSTAKGALQSGFIKSLKNEIVEIFPYARCNVVAPGWVETPMAKQSLKDGKHLKTLKTMPMKKIATTQDIARQCLHLADRMTSGHTTGQVLMIDGGMEGRVTGEK</sequence>
<dbReference type="Gene3D" id="3.40.50.720">
    <property type="entry name" value="NAD(P)-binding Rossmann-like Domain"/>
    <property type="match status" value="1"/>
</dbReference>
<dbReference type="InterPro" id="IPR002347">
    <property type="entry name" value="SDR_fam"/>
</dbReference>
<dbReference type="Proteomes" id="UP000682733">
    <property type="component" value="Unassembled WGS sequence"/>
</dbReference>
<dbReference type="AlphaFoldDB" id="A0A8S2HVS9"/>
<dbReference type="EMBL" id="CAJNOK010003505">
    <property type="protein sequence ID" value="CAF0903890.1"/>
    <property type="molecule type" value="Genomic_DNA"/>
</dbReference>
<comment type="caution">
    <text evidence="4">The sequence shown here is derived from an EMBL/GenBank/DDBJ whole genome shotgun (WGS) entry which is preliminary data.</text>
</comment>
<dbReference type="PRINTS" id="PR00081">
    <property type="entry name" value="GDHRDH"/>
</dbReference>
<gene>
    <name evidence="3" type="ORF">OVA965_LOCUS9766</name>
    <name evidence="4" type="ORF">TMI583_LOCUS9762</name>
</gene>
<name>A0A8S2HVS9_9BILA</name>
<evidence type="ECO:0000313" key="3">
    <source>
        <dbReference type="EMBL" id="CAF0903890.1"/>
    </source>
</evidence>
<proteinExistence type="inferred from homology"/>
<dbReference type="PANTHER" id="PTHR24321:SF8">
    <property type="entry name" value="ESTRADIOL 17-BETA-DEHYDROGENASE 8-RELATED"/>
    <property type="match status" value="1"/>
</dbReference>
<dbReference type="SUPFAM" id="SSF51735">
    <property type="entry name" value="NAD(P)-binding Rossmann-fold domains"/>
    <property type="match status" value="1"/>
</dbReference>
<reference evidence="4" key="1">
    <citation type="submission" date="2021-02" db="EMBL/GenBank/DDBJ databases">
        <authorList>
            <person name="Nowell W R."/>
        </authorList>
    </citation>
    <scope>NUCLEOTIDE SEQUENCE</scope>
</reference>
<dbReference type="EMBL" id="CAJOBA010003506">
    <property type="protein sequence ID" value="CAF3684086.1"/>
    <property type="molecule type" value="Genomic_DNA"/>
</dbReference>
<evidence type="ECO:0000256" key="1">
    <source>
        <dbReference type="ARBA" id="ARBA00006484"/>
    </source>
</evidence>
<organism evidence="4 5">
    <name type="scientific">Didymodactylos carnosus</name>
    <dbReference type="NCBI Taxonomy" id="1234261"/>
    <lineage>
        <taxon>Eukaryota</taxon>
        <taxon>Metazoa</taxon>
        <taxon>Spiralia</taxon>
        <taxon>Gnathifera</taxon>
        <taxon>Rotifera</taxon>
        <taxon>Eurotatoria</taxon>
        <taxon>Bdelloidea</taxon>
        <taxon>Philodinida</taxon>
        <taxon>Philodinidae</taxon>
        <taxon>Didymodactylos</taxon>
    </lineage>
</organism>
<dbReference type="Pfam" id="PF13561">
    <property type="entry name" value="adh_short_C2"/>
    <property type="match status" value="1"/>
</dbReference>
<dbReference type="InterPro" id="IPR036291">
    <property type="entry name" value="NAD(P)-bd_dom_sf"/>
</dbReference>
<comment type="similarity">
    <text evidence="1">Belongs to the short-chain dehydrogenases/reductases (SDR) family.</text>
</comment>
<accession>A0A8S2HVS9</accession>
<dbReference type="PANTHER" id="PTHR24321">
    <property type="entry name" value="DEHYDROGENASES, SHORT CHAIN"/>
    <property type="match status" value="1"/>
</dbReference>
<evidence type="ECO:0000313" key="4">
    <source>
        <dbReference type="EMBL" id="CAF3684086.1"/>
    </source>
</evidence>
<dbReference type="CDD" id="cd05233">
    <property type="entry name" value="SDR_c"/>
    <property type="match status" value="1"/>
</dbReference>
<keyword evidence="2" id="KW-0560">Oxidoreductase</keyword>
<evidence type="ECO:0000256" key="2">
    <source>
        <dbReference type="ARBA" id="ARBA00023002"/>
    </source>
</evidence>